<dbReference type="InterPro" id="IPR036770">
    <property type="entry name" value="Ankyrin_rpt-contain_sf"/>
</dbReference>
<dbReference type="Gene3D" id="1.25.40.20">
    <property type="entry name" value="Ankyrin repeat-containing domain"/>
    <property type="match status" value="2"/>
</dbReference>
<gene>
    <name evidence="1" type="ORF">V7S43_009171</name>
</gene>
<dbReference type="SUPFAM" id="SSF48403">
    <property type="entry name" value="Ankyrin repeat"/>
    <property type="match status" value="1"/>
</dbReference>
<dbReference type="PANTHER" id="PTHR46586">
    <property type="entry name" value="ANKYRIN REPEAT-CONTAINING PROTEIN"/>
    <property type="match status" value="1"/>
</dbReference>
<evidence type="ECO:0008006" key="3">
    <source>
        <dbReference type="Google" id="ProtNLM"/>
    </source>
</evidence>
<proteinExistence type="predicted"/>
<reference evidence="1 2" key="1">
    <citation type="submission" date="2024-09" db="EMBL/GenBank/DDBJ databases">
        <title>Genome sequencing and assembly of Phytophthora oleae, isolate VK10A, causative agent of rot of olive drupes.</title>
        <authorList>
            <person name="Conti Taguali S."/>
            <person name="Riolo M."/>
            <person name="La Spada F."/>
            <person name="Cacciola S.O."/>
            <person name="Dionisio G."/>
        </authorList>
    </citation>
    <scope>NUCLEOTIDE SEQUENCE [LARGE SCALE GENOMIC DNA]</scope>
    <source>
        <strain evidence="1 2">VK10A</strain>
    </source>
</reference>
<dbReference type="EMBL" id="JBIMZQ010000019">
    <property type="protein sequence ID" value="KAL3665738.1"/>
    <property type="molecule type" value="Genomic_DNA"/>
</dbReference>
<dbReference type="AlphaFoldDB" id="A0ABD3FG35"/>
<organism evidence="1 2">
    <name type="scientific">Phytophthora oleae</name>
    <dbReference type="NCBI Taxonomy" id="2107226"/>
    <lineage>
        <taxon>Eukaryota</taxon>
        <taxon>Sar</taxon>
        <taxon>Stramenopiles</taxon>
        <taxon>Oomycota</taxon>
        <taxon>Peronosporomycetes</taxon>
        <taxon>Peronosporales</taxon>
        <taxon>Peronosporaceae</taxon>
        <taxon>Phytophthora</taxon>
    </lineage>
</organism>
<sequence length="293" mass="33002">MNGHLEVAKYLHAQDFTGRNHKTLEWAARRGDLVAVQWLWAQLNADPKADSLCVHGEDQFVSWASPLTKAMAAAASNGHLEIVQYLHTIALTLAGKKRKRDESSCYPCKLEMDNVVTEAARSGHLGAVQWVCTHTTVNSTKEAMASAAGSGHFPAVKWLHENLPHEDFRTAVTDAAAGCGDLSLLKWLHTNRPNERWSTIAIYSAARGGHLHVLRWLFGHESLYNHDCLVPSNALKLALIGNQFDALIFVYHEYKNWSYDIIVLEDDDIYVFDEHMREWIIDIDNLRESSESD</sequence>
<evidence type="ECO:0000313" key="2">
    <source>
        <dbReference type="Proteomes" id="UP001632037"/>
    </source>
</evidence>
<keyword evidence="2" id="KW-1185">Reference proteome</keyword>
<dbReference type="Proteomes" id="UP001632037">
    <property type="component" value="Unassembled WGS sequence"/>
</dbReference>
<dbReference type="InterPro" id="IPR052050">
    <property type="entry name" value="SecEffector_AnkRepeat"/>
</dbReference>
<protein>
    <recommendedName>
        <fullName evidence="3">Ankyrin repeat-containing domain</fullName>
    </recommendedName>
</protein>
<dbReference type="PANTHER" id="PTHR46586:SF3">
    <property type="entry name" value="ANKYRIN REPEAT-CONTAINING PROTEIN"/>
    <property type="match status" value="1"/>
</dbReference>
<comment type="caution">
    <text evidence="1">The sequence shown here is derived from an EMBL/GenBank/DDBJ whole genome shotgun (WGS) entry which is preliminary data.</text>
</comment>
<name>A0ABD3FG35_9STRA</name>
<evidence type="ECO:0000313" key="1">
    <source>
        <dbReference type="EMBL" id="KAL3665738.1"/>
    </source>
</evidence>
<accession>A0ABD3FG35</accession>